<dbReference type="Pfam" id="PF12663">
    <property type="entry name" value="DUF3788"/>
    <property type="match status" value="1"/>
</dbReference>
<dbReference type="RefSeq" id="WP_248357975.1">
    <property type="nucleotide sequence ID" value="NZ_AP025591.1"/>
</dbReference>
<protein>
    <recommendedName>
        <fullName evidence="3">DUF3788 family protein</fullName>
    </recommendedName>
</protein>
<evidence type="ECO:0000313" key="2">
    <source>
        <dbReference type="Proteomes" id="UP001162891"/>
    </source>
</evidence>
<dbReference type="InterPro" id="IPR024265">
    <property type="entry name" value="DUF3788"/>
</dbReference>
<proteinExistence type="predicted"/>
<evidence type="ECO:0000313" key="1">
    <source>
        <dbReference type="EMBL" id="BDG01442.1"/>
    </source>
</evidence>
<dbReference type="EMBL" id="AP025591">
    <property type="protein sequence ID" value="BDG01442.1"/>
    <property type="molecule type" value="Genomic_DNA"/>
</dbReference>
<sequence length="140" mass="15653">MGAPFFTEKSRPPTETAILSALGGSGGAWRELFDGIRAQHPDVSERWGYYTDGKSWLLKASRKSKTVFWLSVEQGAFRVAFYFPERLAGTLLASDLSERCKAEIRRGASSGRLRRVAVTFGPRRGLRDVMTLIALKKTLR</sequence>
<evidence type="ECO:0008006" key="3">
    <source>
        <dbReference type="Google" id="ProtNLM"/>
    </source>
</evidence>
<name>A0ABM7WPP9_9BACT</name>
<keyword evidence="2" id="KW-1185">Reference proteome</keyword>
<reference evidence="2" key="1">
    <citation type="journal article" date="2022" name="Int. J. Syst. Evol. Microbiol.">
        <title>Anaeromyxobacter oryzae sp. nov., Anaeromyxobacter diazotrophicus sp. nov. and Anaeromyxobacter paludicola sp. nov., isolated from paddy soils.</title>
        <authorList>
            <person name="Itoh H."/>
            <person name="Xu Z."/>
            <person name="Mise K."/>
            <person name="Masuda Y."/>
            <person name="Ushijima N."/>
            <person name="Hayakawa C."/>
            <person name="Shiratori Y."/>
            <person name="Senoo K."/>
        </authorList>
    </citation>
    <scope>NUCLEOTIDE SEQUENCE [LARGE SCALE GENOMIC DNA]</scope>
    <source>
        <strain evidence="2">Red232</strain>
    </source>
</reference>
<gene>
    <name evidence="1" type="ORF">AMOR_04380</name>
</gene>
<dbReference type="Proteomes" id="UP001162891">
    <property type="component" value="Chromosome"/>
</dbReference>
<accession>A0ABM7WPP9</accession>
<organism evidence="1 2">
    <name type="scientific">Anaeromyxobacter oryzae</name>
    <dbReference type="NCBI Taxonomy" id="2918170"/>
    <lineage>
        <taxon>Bacteria</taxon>
        <taxon>Pseudomonadati</taxon>
        <taxon>Myxococcota</taxon>
        <taxon>Myxococcia</taxon>
        <taxon>Myxococcales</taxon>
        <taxon>Cystobacterineae</taxon>
        <taxon>Anaeromyxobacteraceae</taxon>
        <taxon>Anaeromyxobacter</taxon>
    </lineage>
</organism>